<dbReference type="PANTHER" id="PTHR15020:SF50">
    <property type="entry name" value="UPF0659 PROTEIN YMR090W"/>
    <property type="match status" value="1"/>
</dbReference>
<keyword evidence="3" id="KW-1185">Reference proteome</keyword>
<evidence type="ECO:0000259" key="1">
    <source>
        <dbReference type="Pfam" id="PF13460"/>
    </source>
</evidence>
<evidence type="ECO:0000313" key="2">
    <source>
        <dbReference type="EMBL" id="QCX01667.1"/>
    </source>
</evidence>
<gene>
    <name evidence="2" type="ORF">FGM00_16680</name>
</gene>
<dbReference type="SUPFAM" id="SSF51735">
    <property type="entry name" value="NAD(P)-binding Rossmann-fold domains"/>
    <property type="match status" value="1"/>
</dbReference>
<proteinExistence type="predicted"/>
<dbReference type="PANTHER" id="PTHR15020">
    <property type="entry name" value="FLAVIN REDUCTASE-RELATED"/>
    <property type="match status" value="1"/>
</dbReference>
<evidence type="ECO:0000313" key="3">
    <source>
        <dbReference type="Proteomes" id="UP000310017"/>
    </source>
</evidence>
<dbReference type="AlphaFoldDB" id="A0A5B7ST07"/>
<protein>
    <submittedName>
        <fullName evidence="2">SDR family oxidoreductase</fullName>
    </submittedName>
</protein>
<dbReference type="Proteomes" id="UP000310017">
    <property type="component" value="Chromosome"/>
</dbReference>
<sequence>MRILVLGATGRTGKRIVAYALAQGYQVNCLVRDVDRIAAKPNLNRIEGSTTITTDVQHALQGCSAIVSALNISRTSDFPFAPLRTPKEFLSKTMANVISVANKNGIKRIVSCSAWGVADTRKDIPFWFRWMIDFSNIKYAYRDHERQEALLEKSAMEWTIVRPVGLTNGRKDQKIIESIQNFPKPDC</sequence>
<dbReference type="EMBL" id="CP040710">
    <property type="protein sequence ID" value="QCX01667.1"/>
    <property type="molecule type" value="Genomic_DNA"/>
</dbReference>
<dbReference type="RefSeq" id="WP_138854004.1">
    <property type="nucleotide sequence ID" value="NZ_CP040710.1"/>
</dbReference>
<dbReference type="Gene3D" id="3.40.50.720">
    <property type="entry name" value="NAD(P)-binding Rossmann-like Domain"/>
    <property type="match status" value="1"/>
</dbReference>
<organism evidence="2 3">
    <name type="scientific">Aggregatimonas sangjinii</name>
    <dbReference type="NCBI Taxonomy" id="2583587"/>
    <lineage>
        <taxon>Bacteria</taxon>
        <taxon>Pseudomonadati</taxon>
        <taxon>Bacteroidota</taxon>
        <taxon>Flavobacteriia</taxon>
        <taxon>Flavobacteriales</taxon>
        <taxon>Flavobacteriaceae</taxon>
        <taxon>Aggregatimonas</taxon>
    </lineage>
</organism>
<accession>A0A5B7ST07</accession>
<dbReference type="InterPro" id="IPR036291">
    <property type="entry name" value="NAD(P)-bd_dom_sf"/>
</dbReference>
<dbReference type="InterPro" id="IPR016040">
    <property type="entry name" value="NAD(P)-bd_dom"/>
</dbReference>
<dbReference type="KEGG" id="asag:FGM00_16680"/>
<dbReference type="OrthoDB" id="9790734at2"/>
<name>A0A5B7ST07_9FLAO</name>
<reference evidence="2 3" key="1">
    <citation type="submission" date="2019-05" db="EMBL/GenBank/DDBJ databases">
        <title>Genome sequencing of F202Z8.</title>
        <authorList>
            <person name="Kwon Y.M."/>
        </authorList>
    </citation>
    <scope>NUCLEOTIDE SEQUENCE [LARGE SCALE GENOMIC DNA]</scope>
    <source>
        <strain evidence="2 3">F202Z8</strain>
    </source>
</reference>
<feature type="domain" description="NAD(P)-binding" evidence="1">
    <location>
        <begin position="7"/>
        <end position="176"/>
    </location>
</feature>
<dbReference type="Pfam" id="PF13460">
    <property type="entry name" value="NAD_binding_10"/>
    <property type="match status" value="1"/>
</dbReference>